<reference evidence="2" key="1">
    <citation type="journal article" date="2019" name="Int. J. Syst. Evol. Microbiol.">
        <title>The Global Catalogue of Microorganisms (GCM) 10K type strain sequencing project: providing services to taxonomists for standard genome sequencing and annotation.</title>
        <authorList>
            <consortium name="The Broad Institute Genomics Platform"/>
            <consortium name="The Broad Institute Genome Sequencing Center for Infectious Disease"/>
            <person name="Wu L."/>
            <person name="Ma J."/>
        </authorList>
    </citation>
    <scope>NUCLEOTIDE SEQUENCE [LARGE SCALE GENOMIC DNA]</scope>
    <source>
        <strain evidence="2">NBRC 103632</strain>
    </source>
</reference>
<comment type="caution">
    <text evidence="1">The sequence shown here is derived from an EMBL/GenBank/DDBJ whole genome shotgun (WGS) entry which is preliminary data.</text>
</comment>
<dbReference type="SUPFAM" id="SSF48452">
    <property type="entry name" value="TPR-like"/>
    <property type="match status" value="1"/>
</dbReference>
<name>A0AA37TDV9_9HYPH</name>
<sequence>MSGDRDAQVEALVDLIRRADASGDHMSALRYCQDAVQLRPGDYSLLLWLGWLYFNCRHYRAAMECAQLVLRLDSSDAPSGYRLLVFAAAASGDWEAASQAFARLSGVSLDACSKVASEAIGAFLGYLNVQSQSGNHEAVIRAYRCLPSIVRQLKDRNRFVIDLMAAHACVMVGNNLMATEILTGQATELDEPTAFIDYLKPFSGITLITSLMPMRHEIQRLAVNSWRSYGALVLSINSGDEIELLRDIYPDVTFVSAPRDARREYGKPYVYMADMISALNHSDHEIVGVINSDIVLSSSNLPFLREIKHAARHCIVYGHRFDVDSIKEIATKPDEGELFVDGIDWFMFPRERADLLASQPFIFGCPWWDLWLPVLASINKLEICLANGKLAFHETHKQRWDPDIFSDFGQVVLREIATVGNRGLLGYGARLLADFAEACGSEVQFGLEPARFAGRLAEFIKALIQKGRLAINEV</sequence>
<accession>A0AA37TDV9</accession>
<evidence type="ECO:0000313" key="1">
    <source>
        <dbReference type="EMBL" id="GLS69900.1"/>
    </source>
</evidence>
<dbReference type="InterPro" id="IPR011990">
    <property type="entry name" value="TPR-like_helical_dom_sf"/>
</dbReference>
<dbReference type="AlphaFoldDB" id="A0AA37TDV9"/>
<protein>
    <submittedName>
        <fullName evidence="1">Uncharacterized protein</fullName>
    </submittedName>
</protein>
<dbReference type="Gene3D" id="1.25.40.10">
    <property type="entry name" value="Tetratricopeptide repeat domain"/>
    <property type="match status" value="1"/>
</dbReference>
<evidence type="ECO:0000313" key="2">
    <source>
        <dbReference type="Proteomes" id="UP001157440"/>
    </source>
</evidence>
<dbReference type="Proteomes" id="UP001157440">
    <property type="component" value="Unassembled WGS sequence"/>
</dbReference>
<gene>
    <name evidence="1" type="ORF">GCM10007890_19130</name>
</gene>
<proteinExistence type="predicted"/>
<organism evidence="1 2">
    <name type="scientific">Methylobacterium tardum</name>
    <dbReference type="NCBI Taxonomy" id="374432"/>
    <lineage>
        <taxon>Bacteria</taxon>
        <taxon>Pseudomonadati</taxon>
        <taxon>Pseudomonadota</taxon>
        <taxon>Alphaproteobacteria</taxon>
        <taxon>Hyphomicrobiales</taxon>
        <taxon>Methylobacteriaceae</taxon>
        <taxon>Methylobacterium</taxon>
    </lineage>
</organism>
<keyword evidence="2" id="KW-1185">Reference proteome</keyword>
<dbReference type="EMBL" id="BSPL01000012">
    <property type="protein sequence ID" value="GLS69900.1"/>
    <property type="molecule type" value="Genomic_DNA"/>
</dbReference>